<sequence>MQCNDTCSRQFRIGRQANLQQAAPAHLHSLLDDENFSGIQQAFGVQVRAQRAGGRAECGVVTPLWPGLAYALRLPSRDTAMPTLRLRLTGSEDDVRAVINLLQSLDGIERVEEVADMMDHMDDADSSSAGLSDIRGPDAHELEVDAPNTATARKVREAVEALASELDALVEFEEDDE</sequence>
<comment type="caution">
    <text evidence="1">The sequence shown here is derived from an EMBL/GenBank/DDBJ whole genome shotgun (WGS) entry which is preliminary data.</text>
</comment>
<evidence type="ECO:0000313" key="1">
    <source>
        <dbReference type="EMBL" id="MET4570264.1"/>
    </source>
</evidence>
<name>A0ABV2PZ05_9GAMM</name>
<dbReference type="Proteomes" id="UP001549251">
    <property type="component" value="Unassembled WGS sequence"/>
</dbReference>
<dbReference type="EMBL" id="JBEPSD010000002">
    <property type="protein sequence ID" value="MET4570264.1"/>
    <property type="molecule type" value="Genomic_DNA"/>
</dbReference>
<protein>
    <submittedName>
        <fullName evidence="1">Uncharacterized protein</fullName>
    </submittedName>
</protein>
<accession>A0ABV2PZ05</accession>
<gene>
    <name evidence="1" type="ORF">ABIE04_002625</name>
</gene>
<organism evidence="1 2">
    <name type="scientific">Rhodanobacter soli</name>
    <dbReference type="NCBI Taxonomy" id="590609"/>
    <lineage>
        <taxon>Bacteria</taxon>
        <taxon>Pseudomonadati</taxon>
        <taxon>Pseudomonadota</taxon>
        <taxon>Gammaproteobacteria</taxon>
        <taxon>Lysobacterales</taxon>
        <taxon>Rhodanobacteraceae</taxon>
        <taxon>Rhodanobacter</taxon>
    </lineage>
</organism>
<keyword evidence="2" id="KW-1185">Reference proteome</keyword>
<proteinExistence type="predicted"/>
<reference evidence="1 2" key="1">
    <citation type="submission" date="2024-06" db="EMBL/GenBank/DDBJ databases">
        <title>Sorghum-associated microbial communities from plants grown in Nebraska, USA.</title>
        <authorList>
            <person name="Schachtman D."/>
        </authorList>
    </citation>
    <scope>NUCLEOTIDE SEQUENCE [LARGE SCALE GENOMIC DNA]</scope>
    <source>
        <strain evidence="1 2">1757</strain>
    </source>
</reference>
<evidence type="ECO:0000313" key="2">
    <source>
        <dbReference type="Proteomes" id="UP001549251"/>
    </source>
</evidence>